<evidence type="ECO:0000256" key="3">
    <source>
        <dbReference type="ARBA" id="ARBA00022448"/>
    </source>
</evidence>
<evidence type="ECO:0000256" key="5">
    <source>
        <dbReference type="ARBA" id="ARBA00022692"/>
    </source>
</evidence>
<dbReference type="GO" id="GO:0009279">
    <property type="term" value="C:cell outer membrane"/>
    <property type="evidence" value="ECO:0007669"/>
    <property type="project" value="UniProtKB-SubCell"/>
</dbReference>
<evidence type="ECO:0008006" key="11">
    <source>
        <dbReference type="Google" id="ProtNLM"/>
    </source>
</evidence>
<keyword evidence="6" id="KW-0472">Membrane</keyword>
<dbReference type="GO" id="GO:0015288">
    <property type="term" value="F:porin activity"/>
    <property type="evidence" value="ECO:0007669"/>
    <property type="project" value="TreeGrafter"/>
</dbReference>
<evidence type="ECO:0000256" key="6">
    <source>
        <dbReference type="ARBA" id="ARBA00023136"/>
    </source>
</evidence>
<dbReference type="Proteomes" id="UP000501094">
    <property type="component" value="Chromosome"/>
</dbReference>
<keyword evidence="7" id="KW-0998">Cell outer membrane</keyword>
<dbReference type="InterPro" id="IPR003423">
    <property type="entry name" value="OMP_efflux"/>
</dbReference>
<organism evidence="9 10">
    <name type="scientific">Candidatus Pelagibacter giovannonii</name>
    <dbReference type="NCBI Taxonomy" id="2563896"/>
    <lineage>
        <taxon>Bacteria</taxon>
        <taxon>Pseudomonadati</taxon>
        <taxon>Pseudomonadota</taxon>
        <taxon>Alphaproteobacteria</taxon>
        <taxon>Candidatus Pelagibacterales</taxon>
        <taxon>Candidatus Pelagibacteraceae</taxon>
        <taxon>Candidatus Pelagibacter</taxon>
    </lineage>
</organism>
<dbReference type="RefSeq" id="WP_168606609.1">
    <property type="nucleotide sequence ID" value="NZ_CP038852.1"/>
</dbReference>
<dbReference type="SUPFAM" id="SSF56954">
    <property type="entry name" value="Outer membrane efflux proteins (OEP)"/>
    <property type="match status" value="1"/>
</dbReference>
<keyword evidence="10" id="KW-1185">Reference proteome</keyword>
<evidence type="ECO:0000256" key="2">
    <source>
        <dbReference type="ARBA" id="ARBA00007613"/>
    </source>
</evidence>
<feature type="region of interest" description="Disordered" evidence="8">
    <location>
        <begin position="64"/>
        <end position="88"/>
    </location>
</feature>
<gene>
    <name evidence="9" type="ORF">E5R92_02865</name>
</gene>
<proteinExistence type="inferred from homology"/>
<evidence type="ECO:0000313" key="9">
    <source>
        <dbReference type="EMBL" id="QIZ20727.1"/>
    </source>
</evidence>
<dbReference type="InterPro" id="IPR051906">
    <property type="entry name" value="TolC-like"/>
</dbReference>
<comment type="similarity">
    <text evidence="2">Belongs to the outer membrane factor (OMF) (TC 1.B.17) family.</text>
</comment>
<keyword evidence="3" id="KW-0813">Transport</keyword>
<dbReference type="NCBIfam" id="TIGR01844">
    <property type="entry name" value="type_I_sec_TolC"/>
    <property type="match status" value="1"/>
</dbReference>
<dbReference type="GO" id="GO:0015562">
    <property type="term" value="F:efflux transmembrane transporter activity"/>
    <property type="evidence" value="ECO:0007669"/>
    <property type="project" value="InterPro"/>
</dbReference>
<dbReference type="GO" id="GO:1990281">
    <property type="term" value="C:efflux pump complex"/>
    <property type="evidence" value="ECO:0007669"/>
    <property type="project" value="TreeGrafter"/>
</dbReference>
<dbReference type="Gene3D" id="1.20.1600.10">
    <property type="entry name" value="Outer membrane efflux proteins (OEP)"/>
    <property type="match status" value="1"/>
</dbReference>
<accession>A0A6H1Q1D5</accession>
<dbReference type="EMBL" id="CP038852">
    <property type="protein sequence ID" value="QIZ20727.1"/>
    <property type="molecule type" value="Genomic_DNA"/>
</dbReference>
<dbReference type="Pfam" id="PF02321">
    <property type="entry name" value="OEP"/>
    <property type="match status" value="2"/>
</dbReference>
<evidence type="ECO:0000256" key="7">
    <source>
        <dbReference type="ARBA" id="ARBA00023237"/>
    </source>
</evidence>
<evidence type="ECO:0000313" key="10">
    <source>
        <dbReference type="Proteomes" id="UP000501094"/>
    </source>
</evidence>
<evidence type="ECO:0000256" key="8">
    <source>
        <dbReference type="SAM" id="MobiDB-lite"/>
    </source>
</evidence>
<protein>
    <recommendedName>
        <fullName evidence="11">TolC family protein</fullName>
    </recommendedName>
</protein>
<evidence type="ECO:0000256" key="1">
    <source>
        <dbReference type="ARBA" id="ARBA00004442"/>
    </source>
</evidence>
<dbReference type="InterPro" id="IPR010130">
    <property type="entry name" value="T1SS_OMP_TolC"/>
</dbReference>
<dbReference type="PANTHER" id="PTHR30026">
    <property type="entry name" value="OUTER MEMBRANE PROTEIN TOLC"/>
    <property type="match status" value="1"/>
</dbReference>
<name>A0A6H1Q1D5_9PROT</name>
<reference evidence="9 10" key="1">
    <citation type="journal article" date="2020" name="Nat. Microbiol.">
        <title>Lysogenic host-virus interactions in SAR11 marine bacteria.</title>
        <authorList>
            <person name="Morris R.M."/>
            <person name="Cain K.R."/>
            <person name="Hvorecny K.L."/>
            <person name="Kollman J.M."/>
        </authorList>
    </citation>
    <scope>NUCLEOTIDE SEQUENCE [LARGE SCALE GENOMIC DNA]</scope>
    <source>
        <strain evidence="9 10">NP1</strain>
    </source>
</reference>
<keyword evidence="5" id="KW-0812">Transmembrane</keyword>
<keyword evidence="4" id="KW-1134">Transmembrane beta strand</keyword>
<evidence type="ECO:0000256" key="4">
    <source>
        <dbReference type="ARBA" id="ARBA00022452"/>
    </source>
</evidence>
<dbReference type="AlphaFoldDB" id="A0A6H1Q1D5"/>
<dbReference type="KEGG" id="peg:E5R92_02865"/>
<sequence>MKKIILIFLAIILFNEKAFSVPLSKALLQAYNENPVLNAERENIQVSREDVNISRSEFLPSVTLSGSKSQENTDKLTDGAGANSSFTDVDPKTQSINIEQKLFQGFAGIASMEKSKIGLTLAEAKLLKTEQEILYQAIEAYSGLIFSDEKLKINQDNVNLLKRQVETNQARLERGQITISDLAQSESSLAGAQAQFLQAKNETITAKLTYEKIIGPIVNTNTLSKNSDLTFELPKDLKEAIEISKTTNPNLIISRLEYEQSEQDVTIARSDLSPSASLSFNSSKSDNVSSSIGERDKEILKATISWPIFNGGKNTASLNKSKNLKNRKKLLLDNALKTNDANIASAWSSFQVSKSLLNSVTAQVKAAETANEGITVEYETGLGRSTLDVIQSNSILLNSKISLANSERNYLLSQFKLLQAIGLLNSNYLKIQ</sequence>
<comment type="subcellular location">
    <subcellularLocation>
        <location evidence="1">Cell outer membrane</location>
    </subcellularLocation>
</comment>
<dbReference type="PANTHER" id="PTHR30026:SF20">
    <property type="entry name" value="OUTER MEMBRANE PROTEIN TOLC"/>
    <property type="match status" value="1"/>
</dbReference>